<feature type="compositionally biased region" description="Low complexity" evidence="6">
    <location>
        <begin position="561"/>
        <end position="570"/>
    </location>
</feature>
<evidence type="ECO:0000256" key="5">
    <source>
        <dbReference type="ARBA" id="ARBA00023319"/>
    </source>
</evidence>
<keyword evidence="10" id="KW-1185">Reference proteome</keyword>
<dbReference type="InterPro" id="IPR051275">
    <property type="entry name" value="Cell_adhesion_signaling"/>
</dbReference>
<dbReference type="InterPro" id="IPR036179">
    <property type="entry name" value="Ig-like_dom_sf"/>
</dbReference>
<dbReference type="InterPro" id="IPR013783">
    <property type="entry name" value="Ig-like_fold"/>
</dbReference>
<feature type="signal peptide" evidence="8">
    <location>
        <begin position="1"/>
        <end position="24"/>
    </location>
</feature>
<keyword evidence="8" id="KW-0732">Signal</keyword>
<evidence type="ECO:0000259" key="9">
    <source>
        <dbReference type="PROSITE" id="PS50835"/>
    </source>
</evidence>
<proteinExistence type="predicted"/>
<dbReference type="AlphaFoldDB" id="A0A8B7Y735"/>
<dbReference type="Proteomes" id="UP000694845">
    <property type="component" value="Unplaced"/>
</dbReference>
<dbReference type="GO" id="GO:0098609">
    <property type="term" value="P:cell-cell adhesion"/>
    <property type="evidence" value="ECO:0007669"/>
    <property type="project" value="TreeGrafter"/>
</dbReference>
<evidence type="ECO:0000256" key="8">
    <source>
        <dbReference type="SAM" id="SignalP"/>
    </source>
</evidence>
<dbReference type="GeneID" id="110978043"/>
<evidence type="ECO:0000256" key="2">
    <source>
        <dbReference type="ARBA" id="ARBA00023136"/>
    </source>
</evidence>
<comment type="subcellular location">
    <subcellularLocation>
        <location evidence="1">Membrane</location>
        <topology evidence="1">Single-pass type I membrane protein</topology>
    </subcellularLocation>
</comment>
<name>A0A8B7Y735_ACAPL</name>
<evidence type="ECO:0000313" key="11">
    <source>
        <dbReference type="RefSeq" id="XP_022088372.1"/>
    </source>
</evidence>
<evidence type="ECO:0000256" key="3">
    <source>
        <dbReference type="ARBA" id="ARBA00023157"/>
    </source>
</evidence>
<feature type="domain" description="Ig-like" evidence="9">
    <location>
        <begin position="111"/>
        <end position="225"/>
    </location>
</feature>
<evidence type="ECO:0000256" key="1">
    <source>
        <dbReference type="ARBA" id="ARBA00004479"/>
    </source>
</evidence>
<keyword evidence="5" id="KW-0393">Immunoglobulin domain</keyword>
<keyword evidence="3" id="KW-1015">Disulfide bond</keyword>
<keyword evidence="2 7" id="KW-0472">Membrane</keyword>
<dbReference type="OrthoDB" id="8825892at2759"/>
<keyword evidence="7" id="KW-0812">Transmembrane</keyword>
<dbReference type="Pfam" id="PF08205">
    <property type="entry name" value="C2-set_2"/>
    <property type="match status" value="3"/>
</dbReference>
<protein>
    <submittedName>
        <fullName evidence="11">Uncharacterized protein LOC110978043 isoform X1</fullName>
    </submittedName>
</protein>
<dbReference type="GO" id="GO:0050839">
    <property type="term" value="F:cell adhesion molecule binding"/>
    <property type="evidence" value="ECO:0007669"/>
    <property type="project" value="TreeGrafter"/>
</dbReference>
<dbReference type="PANTHER" id="PTHR11640">
    <property type="entry name" value="NEPHRIN"/>
    <property type="match status" value="1"/>
</dbReference>
<dbReference type="GO" id="GO:0005886">
    <property type="term" value="C:plasma membrane"/>
    <property type="evidence" value="ECO:0007669"/>
    <property type="project" value="TreeGrafter"/>
</dbReference>
<dbReference type="GO" id="GO:0005911">
    <property type="term" value="C:cell-cell junction"/>
    <property type="evidence" value="ECO:0007669"/>
    <property type="project" value="TreeGrafter"/>
</dbReference>
<feature type="domain" description="Ig-like" evidence="9">
    <location>
        <begin position="235"/>
        <end position="349"/>
    </location>
</feature>
<feature type="chain" id="PRO_5034123297" evidence="8">
    <location>
        <begin position="25"/>
        <end position="593"/>
    </location>
</feature>
<dbReference type="Gene3D" id="2.60.40.10">
    <property type="entry name" value="Immunoglobulins"/>
    <property type="match status" value="3"/>
</dbReference>
<gene>
    <name evidence="11" type="primary">LOC110978043</name>
</gene>
<evidence type="ECO:0000256" key="4">
    <source>
        <dbReference type="ARBA" id="ARBA00023180"/>
    </source>
</evidence>
<dbReference type="KEGG" id="aplc:110978043"/>
<dbReference type="PANTHER" id="PTHR11640:SF31">
    <property type="entry name" value="IRREGULAR CHIASM C-ROUGHEST PROTEIN-RELATED"/>
    <property type="match status" value="1"/>
</dbReference>
<dbReference type="PROSITE" id="PS50835">
    <property type="entry name" value="IG_LIKE"/>
    <property type="match status" value="3"/>
</dbReference>
<feature type="domain" description="Ig-like" evidence="9">
    <location>
        <begin position="380"/>
        <end position="499"/>
    </location>
</feature>
<accession>A0A8B7Y735</accession>
<dbReference type="SUPFAM" id="SSF48726">
    <property type="entry name" value="Immunoglobulin"/>
    <property type="match status" value="3"/>
</dbReference>
<keyword evidence="7" id="KW-1133">Transmembrane helix</keyword>
<evidence type="ECO:0000256" key="7">
    <source>
        <dbReference type="SAM" id="Phobius"/>
    </source>
</evidence>
<evidence type="ECO:0000313" key="10">
    <source>
        <dbReference type="Proteomes" id="UP000694845"/>
    </source>
</evidence>
<dbReference type="RefSeq" id="XP_022088372.1">
    <property type="nucleotide sequence ID" value="XM_022232680.1"/>
</dbReference>
<keyword evidence="4" id="KW-0325">Glycoprotein</keyword>
<organism evidence="10 11">
    <name type="scientific">Acanthaster planci</name>
    <name type="common">Crown-of-thorns starfish</name>
    <dbReference type="NCBI Taxonomy" id="133434"/>
    <lineage>
        <taxon>Eukaryota</taxon>
        <taxon>Metazoa</taxon>
        <taxon>Echinodermata</taxon>
        <taxon>Eleutherozoa</taxon>
        <taxon>Asterozoa</taxon>
        <taxon>Asteroidea</taxon>
        <taxon>Valvatacea</taxon>
        <taxon>Valvatida</taxon>
        <taxon>Acanthasteridae</taxon>
        <taxon>Acanthaster</taxon>
    </lineage>
</organism>
<dbReference type="InterPro" id="IPR013162">
    <property type="entry name" value="CD80_C2-set"/>
</dbReference>
<feature type="transmembrane region" description="Helical" evidence="7">
    <location>
        <begin position="517"/>
        <end position="538"/>
    </location>
</feature>
<dbReference type="InterPro" id="IPR007110">
    <property type="entry name" value="Ig-like_dom"/>
</dbReference>
<reference evidence="11" key="1">
    <citation type="submission" date="2025-08" db="UniProtKB">
        <authorList>
            <consortium name="RefSeq"/>
        </authorList>
    </citation>
    <scope>IDENTIFICATION</scope>
</reference>
<feature type="region of interest" description="Disordered" evidence="6">
    <location>
        <begin position="548"/>
        <end position="576"/>
    </location>
</feature>
<sequence length="593" mass="67391">MAAKSVSVVLMIAFTFHGLCRVYSQEVSRRSQYKTPGREKHFKSTVKGDHYRTSKASWFLGGKQMSRPVPAFTAESRRTLQDRMNTGCRSMCNVYPIVRNATVALHARYQPNYEALNVNSTHFCDSDTDCSADVTIGRHYQFACNASSSNPARQITWLINTKGIRGMQQTELPADWNQSGQDESMHWNTLSQINLQIFPEDHHSSIVCRVMFPDDTTVFRDIVMTMRVTDNFNRPNSMTLDVNSTQSCESDTDCSADVAIGRHYRFTCYASGSNPASTITWLINTTGRWGMEHREIPADWSQSGQDENRNWETSSQIHLQILPEDHRSSIVCRVMFPDHAAVFKQIVLQLQVMDEAGKYQIEINGTICNSVSFFYRLDFPQFVVIISDPPNSVTLDINSTHSCDSETNCSADVTIGHHYRFTCNASGSNPASIIRWSINTTGRWGMEHREIPADRSQSGQDENRDWKTSSQFHLQILPEDHHSSIVCRVMFPDDTTMFTEIVMKLQVTDEPENLKKLAMAACIPPSLIVLMCVVMVTARKWLKKSKLRQPSLEATSSHRPSSQSEESQVPSEEDVYEEIPVVRDYRTRVSVRD</sequence>
<evidence type="ECO:0000256" key="6">
    <source>
        <dbReference type="SAM" id="MobiDB-lite"/>
    </source>
</evidence>